<dbReference type="Proteomes" id="UP000241193">
    <property type="component" value="Unassembled WGS sequence"/>
</dbReference>
<feature type="region of interest" description="Disordered" evidence="1">
    <location>
        <begin position="15"/>
        <end position="35"/>
    </location>
</feature>
<dbReference type="RefSeq" id="WP_107494850.1">
    <property type="nucleotide sequence ID" value="NZ_PZKC01000022.1"/>
</dbReference>
<protein>
    <submittedName>
        <fullName evidence="2">Uncharacterized protein</fullName>
    </submittedName>
</protein>
<proteinExistence type="predicted"/>
<organism evidence="2 3">
    <name type="scientific">Pseudothauera lacus</name>
    <dbReference type="NCBI Taxonomy" id="2136175"/>
    <lineage>
        <taxon>Bacteria</taxon>
        <taxon>Pseudomonadati</taxon>
        <taxon>Pseudomonadota</taxon>
        <taxon>Betaproteobacteria</taxon>
        <taxon>Rhodocyclales</taxon>
        <taxon>Zoogloeaceae</taxon>
        <taxon>Pseudothauera</taxon>
    </lineage>
</organism>
<accession>A0A2T4IB51</accession>
<name>A0A2T4IB51_9RHOO</name>
<gene>
    <name evidence="2" type="ORF">C8261_16600</name>
</gene>
<sequence>MKRTDLEKLRGLKINNRLKGTPPPSRFAAASAGDKAGARLNPLVAKLLGQQAKEEEPTRQGDADH</sequence>
<dbReference type="AlphaFoldDB" id="A0A2T4IB51"/>
<reference evidence="2 3" key="2">
    <citation type="submission" date="2018-04" db="EMBL/GenBank/DDBJ databases">
        <title>Thauera lacus sp. nov., isolated from an saline lake in Inner Mongolia, China.</title>
        <authorList>
            <person name="Liang Q.-Y."/>
        </authorList>
    </citation>
    <scope>NUCLEOTIDE SEQUENCE [LARGE SCALE GENOMIC DNA]</scope>
    <source>
        <strain evidence="2 3">D20</strain>
    </source>
</reference>
<comment type="caution">
    <text evidence="2">The sequence shown here is derived from an EMBL/GenBank/DDBJ whole genome shotgun (WGS) entry which is preliminary data.</text>
</comment>
<evidence type="ECO:0000313" key="3">
    <source>
        <dbReference type="Proteomes" id="UP000241193"/>
    </source>
</evidence>
<dbReference type="EMBL" id="PZKC01000022">
    <property type="protein sequence ID" value="PTD95014.1"/>
    <property type="molecule type" value="Genomic_DNA"/>
</dbReference>
<evidence type="ECO:0000313" key="2">
    <source>
        <dbReference type="EMBL" id="PTD95014.1"/>
    </source>
</evidence>
<keyword evidence="3" id="KW-1185">Reference proteome</keyword>
<reference evidence="2 3" key="1">
    <citation type="submission" date="2018-03" db="EMBL/GenBank/DDBJ databases">
        <authorList>
            <person name="Keele B.F."/>
        </authorList>
    </citation>
    <scope>NUCLEOTIDE SEQUENCE [LARGE SCALE GENOMIC DNA]</scope>
    <source>
        <strain evidence="2 3">D20</strain>
    </source>
</reference>
<evidence type="ECO:0000256" key="1">
    <source>
        <dbReference type="SAM" id="MobiDB-lite"/>
    </source>
</evidence>